<evidence type="ECO:0000313" key="1">
    <source>
        <dbReference type="EMBL" id="OAG03560.1"/>
    </source>
</evidence>
<accession>A0A177CA09</accession>
<protein>
    <submittedName>
        <fullName evidence="1">Uncharacterized protein</fullName>
    </submittedName>
</protein>
<evidence type="ECO:0000313" key="2">
    <source>
        <dbReference type="Proteomes" id="UP000077069"/>
    </source>
</evidence>
<sequence>MVCSADAECGGMFGALLFWLSVDDDARADPEATKMHDHRLRLTSGDSVHRRGGVRCCRPNEPSSMHLGRWSRPVSPAAVRPGTPPAFADQKRAHRSDLEHQSWHLEIVGKSLTAHNQGPIHIMGASCCPHARRWGAASDLPTLSSIPCNRRPRPQPFECPKSLSSTSLLLFLCYPVSYSIEPAASSFDTSVPIRAVPTCS</sequence>
<organism evidence="1 2">
    <name type="scientific">Paraphaeosphaeria sporulosa</name>
    <dbReference type="NCBI Taxonomy" id="1460663"/>
    <lineage>
        <taxon>Eukaryota</taxon>
        <taxon>Fungi</taxon>
        <taxon>Dikarya</taxon>
        <taxon>Ascomycota</taxon>
        <taxon>Pezizomycotina</taxon>
        <taxon>Dothideomycetes</taxon>
        <taxon>Pleosporomycetidae</taxon>
        <taxon>Pleosporales</taxon>
        <taxon>Massarineae</taxon>
        <taxon>Didymosphaeriaceae</taxon>
        <taxon>Paraphaeosphaeria</taxon>
    </lineage>
</organism>
<dbReference type="RefSeq" id="XP_018033925.1">
    <property type="nucleotide sequence ID" value="XM_018187648.1"/>
</dbReference>
<name>A0A177CA09_9PLEO</name>
<dbReference type="EMBL" id="KV441554">
    <property type="protein sequence ID" value="OAG03560.1"/>
    <property type="molecule type" value="Genomic_DNA"/>
</dbReference>
<dbReference type="GeneID" id="28771134"/>
<proteinExistence type="predicted"/>
<gene>
    <name evidence="1" type="ORF">CC84DRAFT_859677</name>
</gene>
<dbReference type="Proteomes" id="UP000077069">
    <property type="component" value="Unassembled WGS sequence"/>
</dbReference>
<keyword evidence="2" id="KW-1185">Reference proteome</keyword>
<dbReference type="AlphaFoldDB" id="A0A177CA09"/>
<dbReference type="InParanoid" id="A0A177CA09"/>
<reference evidence="1 2" key="1">
    <citation type="submission" date="2016-05" db="EMBL/GenBank/DDBJ databases">
        <title>Comparative analysis of secretome profiles of manganese(II)-oxidizing ascomycete fungi.</title>
        <authorList>
            <consortium name="DOE Joint Genome Institute"/>
            <person name="Zeiner C.A."/>
            <person name="Purvine S.O."/>
            <person name="Zink E.M."/>
            <person name="Wu S."/>
            <person name="Pasa-Tolic L."/>
            <person name="Chaput D.L."/>
            <person name="Haridas S."/>
            <person name="Grigoriev I.V."/>
            <person name="Santelli C.M."/>
            <person name="Hansel C.M."/>
        </authorList>
    </citation>
    <scope>NUCLEOTIDE SEQUENCE [LARGE SCALE GENOMIC DNA]</scope>
    <source>
        <strain evidence="1 2">AP3s5-JAC2a</strain>
    </source>
</reference>